<dbReference type="EMBL" id="DRLD01000136">
    <property type="protein sequence ID" value="HED10025.1"/>
    <property type="molecule type" value="Genomic_DNA"/>
</dbReference>
<evidence type="ECO:0000256" key="1">
    <source>
        <dbReference type="ARBA" id="ARBA00001946"/>
    </source>
</evidence>
<evidence type="ECO:0000256" key="11">
    <source>
        <dbReference type="ARBA" id="ARBA00022842"/>
    </source>
</evidence>
<keyword evidence="10" id="KW-0067">ATP-binding</keyword>
<dbReference type="GO" id="GO:0016208">
    <property type="term" value="F:AMP binding"/>
    <property type="evidence" value="ECO:0007669"/>
    <property type="project" value="TreeGrafter"/>
</dbReference>
<dbReference type="GO" id="GO:0046872">
    <property type="term" value="F:metal ion binding"/>
    <property type="evidence" value="ECO:0007669"/>
    <property type="project" value="UniProtKB-KW"/>
</dbReference>
<dbReference type="GO" id="GO:0003872">
    <property type="term" value="F:6-phosphofructokinase activity"/>
    <property type="evidence" value="ECO:0007669"/>
    <property type="project" value="UniProtKB-EC"/>
</dbReference>
<keyword evidence="6" id="KW-0808">Transferase</keyword>
<comment type="subcellular location">
    <subcellularLocation>
        <location evidence="2">Cytoplasm</location>
    </subcellularLocation>
</comment>
<keyword evidence="9" id="KW-0418">Kinase</keyword>
<comment type="cofactor">
    <cofactor evidence="1">
        <name>Mg(2+)</name>
        <dbReference type="ChEBI" id="CHEBI:18420"/>
    </cofactor>
</comment>
<protein>
    <recommendedName>
        <fullName evidence="4">6-phosphofructokinase</fullName>
        <ecNumber evidence="4">2.7.1.11</ecNumber>
    </recommendedName>
</protein>
<evidence type="ECO:0000256" key="13">
    <source>
        <dbReference type="ARBA" id="ARBA00038478"/>
    </source>
</evidence>
<comment type="pathway">
    <text evidence="3">Carbohydrate degradation; glycolysis; D-glyceraldehyde 3-phosphate and glycerone phosphate from D-glucose: step 3/4.</text>
</comment>
<evidence type="ECO:0000313" key="16">
    <source>
        <dbReference type="EMBL" id="HED10025.1"/>
    </source>
</evidence>
<comment type="caution">
    <text evidence="16">The sequence shown here is derived from an EMBL/GenBank/DDBJ whole genome shotgun (WGS) entry which is preliminary data.</text>
</comment>
<dbReference type="PANTHER" id="PTHR13697">
    <property type="entry name" value="PHOSPHOFRUCTOKINASE"/>
    <property type="match status" value="1"/>
</dbReference>
<organism evidence="16">
    <name type="scientific">Caldithrix abyssi</name>
    <dbReference type="NCBI Taxonomy" id="187145"/>
    <lineage>
        <taxon>Bacteria</taxon>
        <taxon>Pseudomonadati</taxon>
        <taxon>Calditrichota</taxon>
        <taxon>Calditrichia</taxon>
        <taxon>Calditrichales</taxon>
        <taxon>Calditrichaceae</taxon>
        <taxon>Caldithrix</taxon>
    </lineage>
</organism>
<dbReference type="CDD" id="cd00038">
    <property type="entry name" value="CAP_ED"/>
    <property type="match status" value="1"/>
</dbReference>
<evidence type="ECO:0000259" key="15">
    <source>
        <dbReference type="PROSITE" id="PS50042"/>
    </source>
</evidence>
<dbReference type="Gene3D" id="3.40.50.460">
    <property type="entry name" value="Phosphofructokinase domain"/>
    <property type="match status" value="1"/>
</dbReference>
<proteinExistence type="inferred from homology"/>
<evidence type="ECO:0000256" key="3">
    <source>
        <dbReference type="ARBA" id="ARBA00004679"/>
    </source>
</evidence>
<keyword evidence="12" id="KW-0324">Glycolysis</keyword>
<name>A0A7V1LL99_CALAY</name>
<feature type="domain" description="Cyclic nucleotide-binding" evidence="15">
    <location>
        <begin position="17"/>
        <end position="132"/>
    </location>
</feature>
<dbReference type="GO" id="GO:0070095">
    <property type="term" value="F:fructose-6-phosphate binding"/>
    <property type="evidence" value="ECO:0007669"/>
    <property type="project" value="TreeGrafter"/>
</dbReference>
<sequence length="491" mass="54764">MSYTPQAIYDTLRAVEALSPLQDDEIRQIAAICSVKTFSARDIVFEEGDTGETANVVLDGVFCLTRFGHTLKQYRQAEMFGEVALLDEHTHTGTIIARSGGALIQLSRKRLEDDAYMPPALRAKIYKTFVQQMSRYLNQGEALYNQMDVLLIQDGGCAPGYNSVTAFLSEYLEKKGHQIFIAASGFRSLVSNRNEDYRCLIYDTRVFRQLDTIRGVIFSPPLRSERGANFRSERFPDFKKEELQKQAAQNIVKRQVKIVIGIGGNGTFAGTRALAARLPESVKVYFIPVTIDSDVYGTSCIGEFTGVEAGADKIHCYMADSRTHQRCYIIEMMGARGGFHALHSCLGAGAHLAVLPGSTYDLKKIAAAINTRRNTVIVVAEGYKRDLRRQTGYNGNAAEFFRDELLQNGLDTRQKVVCEPFSRDIRGAAPNNMDITLAQRMARRLVEMIDAGENHCMPAVQAGKETSIPFDQIRTDNSVECRLAELANRLY</sequence>
<dbReference type="Gene3D" id="2.60.120.10">
    <property type="entry name" value="Jelly Rolls"/>
    <property type="match status" value="1"/>
</dbReference>
<evidence type="ECO:0000256" key="6">
    <source>
        <dbReference type="ARBA" id="ARBA00022679"/>
    </source>
</evidence>
<reference evidence="16" key="1">
    <citation type="journal article" date="2020" name="mSystems">
        <title>Genome- and Community-Level Interaction Insights into Carbon Utilization and Element Cycling Functions of Hydrothermarchaeota in Hydrothermal Sediment.</title>
        <authorList>
            <person name="Zhou Z."/>
            <person name="Liu Y."/>
            <person name="Xu W."/>
            <person name="Pan J."/>
            <person name="Luo Z.H."/>
            <person name="Li M."/>
        </authorList>
    </citation>
    <scope>NUCLEOTIDE SEQUENCE [LARGE SCALE GENOMIC DNA]</scope>
    <source>
        <strain evidence="16">HyVt-456</strain>
    </source>
</reference>
<dbReference type="PROSITE" id="PS50042">
    <property type="entry name" value="CNMP_BINDING_3"/>
    <property type="match status" value="1"/>
</dbReference>
<dbReference type="InterPro" id="IPR014710">
    <property type="entry name" value="RmlC-like_jellyroll"/>
</dbReference>
<dbReference type="GO" id="GO:0006002">
    <property type="term" value="P:fructose 6-phosphate metabolic process"/>
    <property type="evidence" value="ECO:0007669"/>
    <property type="project" value="InterPro"/>
</dbReference>
<dbReference type="GO" id="GO:0005945">
    <property type="term" value="C:6-phosphofructokinase complex"/>
    <property type="evidence" value="ECO:0007669"/>
    <property type="project" value="TreeGrafter"/>
</dbReference>
<dbReference type="InterPro" id="IPR035966">
    <property type="entry name" value="PKF_sf"/>
</dbReference>
<gene>
    <name evidence="16" type="ORF">ENJ10_05010</name>
</gene>
<evidence type="ECO:0000256" key="4">
    <source>
        <dbReference type="ARBA" id="ARBA00012055"/>
    </source>
</evidence>
<evidence type="ECO:0000256" key="14">
    <source>
        <dbReference type="ARBA" id="ARBA00048070"/>
    </source>
</evidence>
<dbReference type="UniPathway" id="UPA00109">
    <property type="reaction ID" value="UER00182"/>
</dbReference>
<dbReference type="GO" id="GO:0042802">
    <property type="term" value="F:identical protein binding"/>
    <property type="evidence" value="ECO:0007669"/>
    <property type="project" value="TreeGrafter"/>
</dbReference>
<evidence type="ECO:0000256" key="7">
    <source>
        <dbReference type="ARBA" id="ARBA00022723"/>
    </source>
</evidence>
<dbReference type="InterPro" id="IPR022953">
    <property type="entry name" value="ATP_PFK"/>
</dbReference>
<dbReference type="Pfam" id="PF00027">
    <property type="entry name" value="cNMP_binding"/>
    <property type="match status" value="1"/>
</dbReference>
<dbReference type="PANTHER" id="PTHR13697:SF4">
    <property type="entry name" value="ATP-DEPENDENT 6-PHOSPHOFRUCTOKINASE"/>
    <property type="match status" value="1"/>
</dbReference>
<evidence type="ECO:0000256" key="2">
    <source>
        <dbReference type="ARBA" id="ARBA00004496"/>
    </source>
</evidence>
<comment type="catalytic activity">
    <reaction evidence="14">
        <text>beta-D-fructose 6-phosphate + ATP = beta-D-fructose 1,6-bisphosphate + ADP + H(+)</text>
        <dbReference type="Rhea" id="RHEA:16109"/>
        <dbReference type="ChEBI" id="CHEBI:15378"/>
        <dbReference type="ChEBI" id="CHEBI:30616"/>
        <dbReference type="ChEBI" id="CHEBI:32966"/>
        <dbReference type="ChEBI" id="CHEBI:57634"/>
        <dbReference type="ChEBI" id="CHEBI:456216"/>
        <dbReference type="EC" id="2.7.1.11"/>
    </reaction>
</comment>
<dbReference type="SUPFAM" id="SSF51206">
    <property type="entry name" value="cAMP-binding domain-like"/>
    <property type="match status" value="1"/>
</dbReference>
<dbReference type="AlphaFoldDB" id="A0A7V1LL99"/>
<dbReference type="GO" id="GO:0005524">
    <property type="term" value="F:ATP binding"/>
    <property type="evidence" value="ECO:0007669"/>
    <property type="project" value="UniProtKB-KW"/>
</dbReference>
<evidence type="ECO:0000256" key="9">
    <source>
        <dbReference type="ARBA" id="ARBA00022777"/>
    </source>
</evidence>
<dbReference type="Gene3D" id="3.40.50.450">
    <property type="match status" value="1"/>
</dbReference>
<evidence type="ECO:0000256" key="8">
    <source>
        <dbReference type="ARBA" id="ARBA00022741"/>
    </source>
</evidence>
<accession>A0A7V1LL99</accession>
<dbReference type="InterPro" id="IPR000023">
    <property type="entry name" value="Phosphofructokinase_dom"/>
</dbReference>
<evidence type="ECO:0000256" key="12">
    <source>
        <dbReference type="ARBA" id="ARBA00023152"/>
    </source>
</evidence>
<dbReference type="SMART" id="SM00100">
    <property type="entry name" value="cNMP"/>
    <property type="match status" value="1"/>
</dbReference>
<keyword evidence="8" id="KW-0547">Nucleotide-binding</keyword>
<dbReference type="GO" id="GO:0030388">
    <property type="term" value="P:fructose 1,6-bisphosphate metabolic process"/>
    <property type="evidence" value="ECO:0007669"/>
    <property type="project" value="TreeGrafter"/>
</dbReference>
<dbReference type="InterPro" id="IPR000595">
    <property type="entry name" value="cNMP-bd_dom"/>
</dbReference>
<dbReference type="Proteomes" id="UP000886005">
    <property type="component" value="Unassembled WGS sequence"/>
</dbReference>
<dbReference type="SUPFAM" id="SSF53784">
    <property type="entry name" value="Phosphofructokinase"/>
    <property type="match status" value="1"/>
</dbReference>
<dbReference type="EC" id="2.7.1.11" evidence="4"/>
<keyword evidence="7" id="KW-0479">Metal-binding</keyword>
<dbReference type="GO" id="GO:0048029">
    <property type="term" value="F:monosaccharide binding"/>
    <property type="evidence" value="ECO:0007669"/>
    <property type="project" value="TreeGrafter"/>
</dbReference>
<evidence type="ECO:0000256" key="10">
    <source>
        <dbReference type="ARBA" id="ARBA00022840"/>
    </source>
</evidence>
<keyword evidence="11" id="KW-0460">Magnesium</keyword>
<comment type="similarity">
    <text evidence="13">Belongs to the phosphofructokinase type A (PFKA) family.</text>
</comment>
<dbReference type="Pfam" id="PF00365">
    <property type="entry name" value="PFK"/>
    <property type="match status" value="1"/>
</dbReference>
<dbReference type="GO" id="GO:0061621">
    <property type="term" value="P:canonical glycolysis"/>
    <property type="evidence" value="ECO:0007669"/>
    <property type="project" value="TreeGrafter"/>
</dbReference>
<dbReference type="PRINTS" id="PR00476">
    <property type="entry name" value="PHFRCTKINASE"/>
</dbReference>
<dbReference type="InterPro" id="IPR018490">
    <property type="entry name" value="cNMP-bd_dom_sf"/>
</dbReference>
<evidence type="ECO:0000256" key="5">
    <source>
        <dbReference type="ARBA" id="ARBA00022490"/>
    </source>
</evidence>
<keyword evidence="5" id="KW-0963">Cytoplasm</keyword>